<reference evidence="2 3" key="1">
    <citation type="submission" date="2014-02" db="EMBL/GenBank/DDBJ databases">
        <title>Draft genome sequence of Lysinibacillus manganicus DSM 26584T.</title>
        <authorList>
            <person name="Zhang F."/>
            <person name="Wang G."/>
            <person name="Zhang L."/>
        </authorList>
    </citation>
    <scope>NUCLEOTIDE SEQUENCE [LARGE SCALE GENOMIC DNA]</scope>
    <source>
        <strain evidence="2 3">DSM 26584</strain>
    </source>
</reference>
<protein>
    <submittedName>
        <fullName evidence="2">Uncharacterized protein</fullName>
    </submittedName>
</protein>
<evidence type="ECO:0000313" key="3">
    <source>
        <dbReference type="Proteomes" id="UP000030416"/>
    </source>
</evidence>
<organism evidence="2 3">
    <name type="scientific">Ureibacillus manganicus DSM 26584</name>
    <dbReference type="NCBI Taxonomy" id="1384049"/>
    <lineage>
        <taxon>Bacteria</taxon>
        <taxon>Bacillati</taxon>
        <taxon>Bacillota</taxon>
        <taxon>Bacilli</taxon>
        <taxon>Bacillales</taxon>
        <taxon>Caryophanaceae</taxon>
        <taxon>Ureibacillus</taxon>
    </lineage>
</organism>
<comment type="caution">
    <text evidence="2">The sequence shown here is derived from an EMBL/GenBank/DDBJ whole genome shotgun (WGS) entry which is preliminary data.</text>
</comment>
<name>A0A0A3IVQ9_9BACL</name>
<accession>A0A0A3IVQ9</accession>
<sequence>MVHLLLIGIILYIAFYILAKLRVSTRITKTMPIINSILLILLIIVVLIKSGLIRVLAMFVGTVIALITEFLGSYF</sequence>
<proteinExistence type="predicted"/>
<gene>
    <name evidence="2" type="ORF">CD29_09555</name>
</gene>
<feature type="transmembrane region" description="Helical" evidence="1">
    <location>
        <begin position="55"/>
        <end position="74"/>
    </location>
</feature>
<keyword evidence="1" id="KW-0472">Membrane</keyword>
<dbReference type="EMBL" id="JPVN01000009">
    <property type="protein sequence ID" value="KGR78907.1"/>
    <property type="molecule type" value="Genomic_DNA"/>
</dbReference>
<dbReference type="eggNOG" id="ENOG5030C8B">
    <property type="taxonomic scope" value="Bacteria"/>
</dbReference>
<evidence type="ECO:0000313" key="2">
    <source>
        <dbReference type="EMBL" id="KGR78907.1"/>
    </source>
</evidence>
<evidence type="ECO:0000256" key="1">
    <source>
        <dbReference type="SAM" id="Phobius"/>
    </source>
</evidence>
<dbReference type="AlphaFoldDB" id="A0A0A3IVQ9"/>
<dbReference type="RefSeq" id="WP_036185699.1">
    <property type="nucleotide sequence ID" value="NZ_AVDA01000009.1"/>
</dbReference>
<keyword evidence="1" id="KW-0812">Transmembrane</keyword>
<keyword evidence="3" id="KW-1185">Reference proteome</keyword>
<feature type="transmembrane region" description="Helical" evidence="1">
    <location>
        <begin position="29"/>
        <end position="48"/>
    </location>
</feature>
<keyword evidence="1" id="KW-1133">Transmembrane helix</keyword>
<dbReference type="Proteomes" id="UP000030416">
    <property type="component" value="Unassembled WGS sequence"/>
</dbReference>